<name>C5RZC2_9PAST</name>
<protein>
    <submittedName>
        <fullName evidence="1">Uncharacterized protein</fullName>
    </submittedName>
</protein>
<evidence type="ECO:0000313" key="2">
    <source>
        <dbReference type="Proteomes" id="UP000005532"/>
    </source>
</evidence>
<sequence>MLEARKIKELVQPPNDIELIAKYIYGRKLKAGKVHFQAIKTYAHQKDGLRACFVGSDGKMRSFNEMNISTCILSSNVLGFSSYLSDRYFLSAYLYDVAHKLNLFCKKKATDDICNQLESIKILDIFEHLSDLPLPTVDIDLSLPETDDPLSFLYDILCQRDEIFAYTKAVEQFVDDYIQTLKEIYDLKNSIISSTLLYSSVFYCLYQMNKNFFDNWKSYFSMLDRIKFNAVNGHTVDDRDFAYFKRFGKDFTLKLKGKGMKRDFNLAVGANSSYAVLYPFLVFIEKMQREMNHIKNKETLSQFFIRYLYGGRVLATSLAPIPEIALNTTEKVDIRKIIDSFRYIDLSDGLLRGKNSSPRFSGYNDFYIIIYKMLVKSWNYYLQIPIYDRKRHEVATLLRENFPCDMLLLARNEDTCCIEKFFKGNERLTSTHPFYTTINNTFFNKTKSWFSYDVIDVYSLFVYCHIKELDNLIARLNEEPTLLGIKPELITNLSRAYEEKEFSEEAYCREKKLFIEKYTDSLMSNNDS</sequence>
<accession>C5RZC2</accession>
<gene>
    <name evidence="1" type="ORF">AM305_05080</name>
</gene>
<evidence type="ECO:0000313" key="1">
    <source>
        <dbReference type="EMBL" id="EER47990.1"/>
    </source>
</evidence>
<dbReference type="RefSeq" id="WP_005822445.1">
    <property type="nucleotide sequence ID" value="NZ_ACQL01000041.1"/>
</dbReference>
<dbReference type="EMBL" id="ACQL01000041">
    <property type="protein sequence ID" value="EER47990.1"/>
    <property type="molecule type" value="Genomic_DNA"/>
</dbReference>
<reference evidence="1 2" key="1">
    <citation type="journal article" date="2010" name="Vet. Microbiol.">
        <title>Production of haemolysins by strains of the Actinobacillus minor/porcitonsillarum complex.</title>
        <authorList>
            <person name="Arya G."/>
            <person name="Niven D.F."/>
        </authorList>
    </citation>
    <scope>NUCLEOTIDE SEQUENCE [LARGE SCALE GENOMIC DNA]</scope>
    <source>
        <strain evidence="1 2">NM305</strain>
    </source>
</reference>
<proteinExistence type="predicted"/>
<comment type="caution">
    <text evidence="1">The sequence shown here is derived from an EMBL/GenBank/DDBJ whole genome shotgun (WGS) entry which is preliminary data.</text>
</comment>
<organism evidence="1 2">
    <name type="scientific">Actinobacillus minor NM305</name>
    <dbReference type="NCBI Taxonomy" id="637911"/>
    <lineage>
        <taxon>Bacteria</taxon>
        <taxon>Pseudomonadati</taxon>
        <taxon>Pseudomonadota</taxon>
        <taxon>Gammaproteobacteria</taxon>
        <taxon>Pasteurellales</taxon>
        <taxon>Pasteurellaceae</taxon>
        <taxon>Actinobacillus</taxon>
    </lineage>
</organism>
<dbReference type="AlphaFoldDB" id="C5RZC2"/>
<dbReference type="Proteomes" id="UP000005532">
    <property type="component" value="Unassembled WGS sequence"/>
</dbReference>